<dbReference type="eggNOG" id="COG4627">
    <property type="taxonomic scope" value="Bacteria"/>
</dbReference>
<reference evidence="2 3" key="1">
    <citation type="submission" date="2011-04" db="EMBL/GenBank/DDBJ databases">
        <title>The Genome Sequence of Dysgonomonas gadei ATCC BAA-286.</title>
        <authorList>
            <consortium name="The Broad Institute Genome Sequencing Platform"/>
            <person name="Earl A."/>
            <person name="Ward D."/>
            <person name="Feldgarden M."/>
            <person name="Gevers D."/>
            <person name="Pudlo N."/>
            <person name="Martens E."/>
            <person name="Allen-Vercoe E."/>
            <person name="Young S.K."/>
            <person name="Zeng Q."/>
            <person name="Gargeya S."/>
            <person name="Fitzgerald M."/>
            <person name="Haas B."/>
            <person name="Abouelleil A."/>
            <person name="Alvarado L."/>
            <person name="Arachchi H.M."/>
            <person name="Berlin A."/>
            <person name="Brown A."/>
            <person name="Chapman S.B."/>
            <person name="Chen Z."/>
            <person name="Dunbar C."/>
            <person name="Freedman E."/>
            <person name="Gearin G."/>
            <person name="Gellesch M."/>
            <person name="Goldberg J."/>
            <person name="Griggs A."/>
            <person name="Gujja S."/>
            <person name="Heiman D."/>
            <person name="Howarth C."/>
            <person name="Larson L."/>
            <person name="Lui A."/>
            <person name="MacDonald P.J.P."/>
            <person name="Mehta T."/>
            <person name="Montmayeur A."/>
            <person name="Murphy C."/>
            <person name="Neiman D."/>
            <person name="Pearson M."/>
            <person name="Priest M."/>
            <person name="Roberts A."/>
            <person name="Saif S."/>
            <person name="Shea T."/>
            <person name="Shenoy N."/>
            <person name="Sisk P."/>
            <person name="Stolte C."/>
            <person name="Sykes S."/>
            <person name="Yandava C."/>
            <person name="Wortman J."/>
            <person name="Nusbaum C."/>
            <person name="Birren B."/>
        </authorList>
    </citation>
    <scope>NUCLEOTIDE SEQUENCE [LARGE SCALE GENOMIC DNA]</scope>
    <source>
        <strain evidence="2 3">ATCC BAA-286</strain>
    </source>
</reference>
<comment type="caution">
    <text evidence="2">The sequence shown here is derived from an EMBL/GenBank/DDBJ whole genome shotgun (WGS) entry which is preliminary data.</text>
</comment>
<dbReference type="Proteomes" id="UP000004913">
    <property type="component" value="Unassembled WGS sequence"/>
</dbReference>
<dbReference type="OrthoDB" id="9808130at2"/>
<dbReference type="AlphaFoldDB" id="F5IZR5"/>
<dbReference type="EMBL" id="ADLV01000031">
    <property type="protein sequence ID" value="EGK01060.1"/>
    <property type="molecule type" value="Genomic_DNA"/>
</dbReference>
<protein>
    <recommendedName>
        <fullName evidence="1">Stress-response A/B barrel domain-containing protein</fullName>
    </recommendedName>
</protein>
<sequence length="99" mass="10994">MIKHIVMWKLKDEAHGNNKATNAGLVKEKLEALSGKIDGLLKIEVGIDFLGGGNFDVVLYSELSSKEALDTYQNHPLHQAVLPFIREAVMDRKAVDYEG</sequence>
<dbReference type="SUPFAM" id="SSF54909">
    <property type="entry name" value="Dimeric alpha+beta barrel"/>
    <property type="match status" value="1"/>
</dbReference>
<dbReference type="InterPro" id="IPR013097">
    <property type="entry name" value="Dabb"/>
</dbReference>
<keyword evidence="3" id="KW-1185">Reference proteome</keyword>
<dbReference type="SMART" id="SM00886">
    <property type="entry name" value="Dabb"/>
    <property type="match status" value="1"/>
</dbReference>
<feature type="domain" description="Stress-response A/B barrel" evidence="1">
    <location>
        <begin position="2"/>
        <end position="97"/>
    </location>
</feature>
<dbReference type="Gene3D" id="3.30.70.100">
    <property type="match status" value="1"/>
</dbReference>
<dbReference type="RefSeq" id="WP_006800113.1">
    <property type="nucleotide sequence ID" value="NZ_GL891985.1"/>
</dbReference>
<dbReference type="HOGENOM" id="CLU_080664_3_0_10"/>
<dbReference type="PANTHER" id="PTHR37832:SF1">
    <property type="entry name" value="STRESS-RESPONSE A_B BARREL DOMAIN-CONTAINING PROTEIN"/>
    <property type="match status" value="1"/>
</dbReference>
<dbReference type="InterPro" id="IPR011008">
    <property type="entry name" value="Dimeric_a/b-barrel"/>
</dbReference>
<evidence type="ECO:0000313" key="3">
    <source>
        <dbReference type="Proteomes" id="UP000004913"/>
    </source>
</evidence>
<dbReference type="PANTHER" id="PTHR37832">
    <property type="entry name" value="BLL2683 PROTEIN"/>
    <property type="match status" value="1"/>
</dbReference>
<name>F5IZR5_9BACT</name>
<evidence type="ECO:0000259" key="1">
    <source>
        <dbReference type="PROSITE" id="PS51502"/>
    </source>
</evidence>
<organism evidence="2 3">
    <name type="scientific">Dysgonomonas gadei ATCC BAA-286</name>
    <dbReference type="NCBI Taxonomy" id="742766"/>
    <lineage>
        <taxon>Bacteria</taxon>
        <taxon>Pseudomonadati</taxon>
        <taxon>Bacteroidota</taxon>
        <taxon>Bacteroidia</taxon>
        <taxon>Bacteroidales</taxon>
        <taxon>Dysgonomonadaceae</taxon>
        <taxon>Dysgonomonas</taxon>
    </lineage>
</organism>
<evidence type="ECO:0000313" key="2">
    <source>
        <dbReference type="EMBL" id="EGK01060.1"/>
    </source>
</evidence>
<proteinExistence type="predicted"/>
<dbReference type="PROSITE" id="PS51502">
    <property type="entry name" value="S_R_A_B_BARREL"/>
    <property type="match status" value="1"/>
</dbReference>
<dbReference type="STRING" id="742766.HMPREF9455_02582"/>
<dbReference type="Pfam" id="PF07876">
    <property type="entry name" value="Dabb"/>
    <property type="match status" value="1"/>
</dbReference>
<gene>
    <name evidence="2" type="ORF">HMPREF9455_02582</name>
</gene>
<accession>F5IZR5</accession>